<dbReference type="OrthoDB" id="2484869at2759"/>
<dbReference type="EMBL" id="WTPW01000228">
    <property type="protein sequence ID" value="KAF0532750.1"/>
    <property type="molecule type" value="Genomic_DNA"/>
</dbReference>
<keyword evidence="2" id="KW-1185">Reference proteome</keyword>
<accession>A0A8H4EQ08</accession>
<name>A0A8H4EQ08_GIGMA</name>
<dbReference type="Proteomes" id="UP000439903">
    <property type="component" value="Unassembled WGS sequence"/>
</dbReference>
<reference evidence="1 2" key="1">
    <citation type="journal article" date="2019" name="Environ. Microbiol.">
        <title>At the nexus of three kingdoms: the genome of the mycorrhizal fungus Gigaspora margarita provides insights into plant, endobacterial and fungal interactions.</title>
        <authorList>
            <person name="Venice F."/>
            <person name="Ghignone S."/>
            <person name="Salvioli di Fossalunga A."/>
            <person name="Amselem J."/>
            <person name="Novero M."/>
            <person name="Xianan X."/>
            <person name="Sedzielewska Toro K."/>
            <person name="Morin E."/>
            <person name="Lipzen A."/>
            <person name="Grigoriev I.V."/>
            <person name="Henrissat B."/>
            <person name="Martin F.M."/>
            <person name="Bonfante P."/>
        </authorList>
    </citation>
    <scope>NUCLEOTIDE SEQUENCE [LARGE SCALE GENOMIC DNA]</scope>
    <source>
        <strain evidence="1 2">BEG34</strain>
    </source>
</reference>
<sequence>MVIENNQSDVIINNISIYSSKIISLVNQQLLHCVISDNNINVENVKMDIEIEEANINTNVDIENINVDVDIEKINVDVDIENINVDVDGRYIKVNNSKKRKIF</sequence>
<protein>
    <submittedName>
        <fullName evidence="1">Uncharacterized protein</fullName>
    </submittedName>
</protein>
<organism evidence="1 2">
    <name type="scientific">Gigaspora margarita</name>
    <dbReference type="NCBI Taxonomy" id="4874"/>
    <lineage>
        <taxon>Eukaryota</taxon>
        <taxon>Fungi</taxon>
        <taxon>Fungi incertae sedis</taxon>
        <taxon>Mucoromycota</taxon>
        <taxon>Glomeromycotina</taxon>
        <taxon>Glomeromycetes</taxon>
        <taxon>Diversisporales</taxon>
        <taxon>Gigasporaceae</taxon>
        <taxon>Gigaspora</taxon>
    </lineage>
</organism>
<gene>
    <name evidence="1" type="ORF">F8M41_011039</name>
</gene>
<evidence type="ECO:0000313" key="2">
    <source>
        <dbReference type="Proteomes" id="UP000439903"/>
    </source>
</evidence>
<proteinExistence type="predicted"/>
<comment type="caution">
    <text evidence="1">The sequence shown here is derived from an EMBL/GenBank/DDBJ whole genome shotgun (WGS) entry which is preliminary data.</text>
</comment>
<evidence type="ECO:0000313" key="1">
    <source>
        <dbReference type="EMBL" id="KAF0532750.1"/>
    </source>
</evidence>
<dbReference type="AlphaFoldDB" id="A0A8H4EQ08"/>